<reference evidence="2" key="1">
    <citation type="submission" date="2016-01" db="EMBL/GenBank/DDBJ databases">
        <authorList>
            <person name="Mitreva M."/>
            <person name="Pepin K.H."/>
            <person name="Mihindukulasuriya K.A."/>
            <person name="Fulton R."/>
            <person name="Fronick C."/>
            <person name="O'Laughlin M."/>
            <person name="Miner T."/>
            <person name="Herter B."/>
            <person name="Rosa B.A."/>
            <person name="Cordes M."/>
            <person name="Tomlinson C."/>
            <person name="Wollam A."/>
            <person name="Palsikar V.B."/>
            <person name="Mardis E.R."/>
            <person name="Wilson R.K."/>
        </authorList>
    </citation>
    <scope>NUCLEOTIDE SEQUENCE [LARGE SCALE GENOMIC DNA]</scope>
    <source>
        <strain evidence="2">KA00683</strain>
    </source>
</reference>
<organism evidence="1 2">
    <name type="scientific">Porphyromonas somerae</name>
    <dbReference type="NCBI Taxonomy" id="322095"/>
    <lineage>
        <taxon>Bacteria</taxon>
        <taxon>Pseudomonadati</taxon>
        <taxon>Bacteroidota</taxon>
        <taxon>Bacteroidia</taxon>
        <taxon>Bacteroidales</taxon>
        <taxon>Porphyromonadaceae</taxon>
        <taxon>Porphyromonas</taxon>
    </lineage>
</organism>
<keyword evidence="2" id="KW-1185">Reference proteome</keyword>
<proteinExistence type="predicted"/>
<accession>A0A134BE81</accession>
<evidence type="ECO:0000313" key="2">
    <source>
        <dbReference type="Proteomes" id="UP000070224"/>
    </source>
</evidence>
<dbReference type="EMBL" id="LSDK01000020">
    <property type="protein sequence ID" value="KXB78180.1"/>
    <property type="molecule type" value="Genomic_DNA"/>
</dbReference>
<dbReference type="Proteomes" id="UP000070224">
    <property type="component" value="Unassembled WGS sequence"/>
</dbReference>
<gene>
    <name evidence="1" type="ORF">HMPREF3185_00267</name>
</gene>
<sequence length="55" mass="6123">MPHRKGAKLTLFSRLLPYPLQQVASSASRGSCWRQVLPYIYMSCPQLRGLSGGKS</sequence>
<name>A0A134BE81_9PORP</name>
<protein>
    <submittedName>
        <fullName evidence="1">Uncharacterized protein</fullName>
    </submittedName>
</protein>
<dbReference type="PATRIC" id="fig|322095.3.peg.265"/>
<evidence type="ECO:0000313" key="1">
    <source>
        <dbReference type="EMBL" id="KXB78180.1"/>
    </source>
</evidence>
<comment type="caution">
    <text evidence="1">The sequence shown here is derived from an EMBL/GenBank/DDBJ whole genome shotgun (WGS) entry which is preliminary data.</text>
</comment>
<dbReference type="AlphaFoldDB" id="A0A134BE81"/>